<dbReference type="EMBL" id="AP021874">
    <property type="protein sequence ID" value="BBO68175.1"/>
    <property type="molecule type" value="Genomic_DNA"/>
</dbReference>
<dbReference type="GO" id="GO:0005886">
    <property type="term" value="C:plasma membrane"/>
    <property type="evidence" value="ECO:0007669"/>
    <property type="project" value="TreeGrafter"/>
</dbReference>
<dbReference type="GO" id="GO:0043709">
    <property type="term" value="P:cell adhesion involved in single-species biofilm formation"/>
    <property type="evidence" value="ECO:0007669"/>
    <property type="project" value="TreeGrafter"/>
</dbReference>
<evidence type="ECO:0000256" key="3">
    <source>
        <dbReference type="SAM" id="Coils"/>
    </source>
</evidence>
<dbReference type="PANTHER" id="PTHR45138">
    <property type="entry name" value="REGULATORY COMPONENTS OF SENSORY TRANSDUCTION SYSTEM"/>
    <property type="match status" value="1"/>
</dbReference>
<dbReference type="NCBIfam" id="TIGR00254">
    <property type="entry name" value="GGDEF"/>
    <property type="match status" value="1"/>
</dbReference>
<feature type="coiled-coil region" evidence="3">
    <location>
        <begin position="148"/>
        <end position="182"/>
    </location>
</feature>
<dbReference type="OrthoDB" id="9813903at2"/>
<dbReference type="InterPro" id="IPR000160">
    <property type="entry name" value="GGDEF_dom"/>
</dbReference>
<proteinExistence type="predicted"/>
<dbReference type="KEGG" id="dalk:DSCA_21050"/>
<dbReference type="EC" id="2.7.7.65" evidence="1"/>
<reference evidence="5 6" key="1">
    <citation type="submission" date="2019-11" db="EMBL/GenBank/DDBJ databases">
        <title>Comparative genomics of hydrocarbon-degrading Desulfosarcina strains.</title>
        <authorList>
            <person name="Watanabe M."/>
            <person name="Kojima H."/>
            <person name="Fukui M."/>
        </authorList>
    </citation>
    <scope>NUCLEOTIDE SEQUENCE [LARGE SCALE GENOMIC DNA]</scope>
    <source>
        <strain evidence="5 6">PL12</strain>
    </source>
</reference>
<dbReference type="CDD" id="cd01949">
    <property type="entry name" value="GGDEF"/>
    <property type="match status" value="1"/>
</dbReference>
<sequence length="346" mass="38776">MKKGHRTMRYDDSIEDSRKHLRLALEQIGKLGLPTNPMNYCIWYDYATGKNGPLNAAIDDHLKNHGSFSESTSRQFFDQYIAGRAETVTTLVREELKKVFAEIIAAIKNTNQHFSQSENNLETINESIAASLSEADVEMIVNQIKQEIQILEATSGSFKEQLQQATREIDQLKVKMARYRNEALKDPLTRIDNRRGFDKKLKAAMGKAKADGDALCLVMADIDHFKQVNDTHGHLVGDNVLRMVAATINDSIKGKDLVARIGGEEFAILLPDTPVEGAIKLADNMRRSFEGLDLKKKNTGESLGKITLSFGVTTYRENEPSEDLVNRADEALYQSKKEGRNKVTSL</sequence>
<dbReference type="GO" id="GO:1902201">
    <property type="term" value="P:negative regulation of bacterial-type flagellum-dependent cell motility"/>
    <property type="evidence" value="ECO:0007669"/>
    <property type="project" value="TreeGrafter"/>
</dbReference>
<evidence type="ECO:0000256" key="2">
    <source>
        <dbReference type="ARBA" id="ARBA00034247"/>
    </source>
</evidence>
<dbReference type="Pfam" id="PF00990">
    <property type="entry name" value="GGDEF"/>
    <property type="match status" value="1"/>
</dbReference>
<dbReference type="AlphaFoldDB" id="A0A5K7YIG5"/>
<evidence type="ECO:0000259" key="4">
    <source>
        <dbReference type="PROSITE" id="PS50887"/>
    </source>
</evidence>
<evidence type="ECO:0000313" key="6">
    <source>
        <dbReference type="Proteomes" id="UP000427906"/>
    </source>
</evidence>
<comment type="catalytic activity">
    <reaction evidence="2">
        <text>2 GTP = 3',3'-c-di-GMP + 2 diphosphate</text>
        <dbReference type="Rhea" id="RHEA:24898"/>
        <dbReference type="ChEBI" id="CHEBI:33019"/>
        <dbReference type="ChEBI" id="CHEBI:37565"/>
        <dbReference type="ChEBI" id="CHEBI:58805"/>
        <dbReference type="EC" id="2.7.7.65"/>
    </reaction>
</comment>
<gene>
    <name evidence="5" type="ORF">DSCA_21050</name>
</gene>
<dbReference type="Proteomes" id="UP000427906">
    <property type="component" value="Chromosome"/>
</dbReference>
<dbReference type="InterPro" id="IPR043128">
    <property type="entry name" value="Rev_trsase/Diguanyl_cyclase"/>
</dbReference>
<dbReference type="InterPro" id="IPR029787">
    <property type="entry name" value="Nucleotide_cyclase"/>
</dbReference>
<name>A0A5K7YIG5_9BACT</name>
<keyword evidence="3" id="KW-0175">Coiled coil</keyword>
<dbReference type="RefSeq" id="WP_155316364.1">
    <property type="nucleotide sequence ID" value="NZ_AP021874.1"/>
</dbReference>
<dbReference type="PANTHER" id="PTHR45138:SF9">
    <property type="entry name" value="DIGUANYLATE CYCLASE DGCM-RELATED"/>
    <property type="match status" value="1"/>
</dbReference>
<dbReference type="InterPro" id="IPR050469">
    <property type="entry name" value="Diguanylate_Cyclase"/>
</dbReference>
<protein>
    <recommendedName>
        <fullName evidence="1">diguanylate cyclase</fullName>
        <ecNumber evidence="1">2.7.7.65</ecNumber>
    </recommendedName>
</protein>
<evidence type="ECO:0000313" key="5">
    <source>
        <dbReference type="EMBL" id="BBO68175.1"/>
    </source>
</evidence>
<keyword evidence="6" id="KW-1185">Reference proteome</keyword>
<dbReference type="SMART" id="SM00267">
    <property type="entry name" value="GGDEF"/>
    <property type="match status" value="1"/>
</dbReference>
<feature type="domain" description="GGDEF" evidence="4">
    <location>
        <begin position="213"/>
        <end position="346"/>
    </location>
</feature>
<evidence type="ECO:0000256" key="1">
    <source>
        <dbReference type="ARBA" id="ARBA00012528"/>
    </source>
</evidence>
<dbReference type="GO" id="GO:0052621">
    <property type="term" value="F:diguanylate cyclase activity"/>
    <property type="evidence" value="ECO:0007669"/>
    <property type="project" value="UniProtKB-EC"/>
</dbReference>
<dbReference type="FunFam" id="3.30.70.270:FF:000001">
    <property type="entry name" value="Diguanylate cyclase domain protein"/>
    <property type="match status" value="1"/>
</dbReference>
<dbReference type="PROSITE" id="PS50887">
    <property type="entry name" value="GGDEF"/>
    <property type="match status" value="1"/>
</dbReference>
<dbReference type="SUPFAM" id="SSF55073">
    <property type="entry name" value="Nucleotide cyclase"/>
    <property type="match status" value="1"/>
</dbReference>
<accession>A0A5K7YIG5</accession>
<organism evidence="5 6">
    <name type="scientific">Desulfosarcina alkanivorans</name>
    <dbReference type="NCBI Taxonomy" id="571177"/>
    <lineage>
        <taxon>Bacteria</taxon>
        <taxon>Pseudomonadati</taxon>
        <taxon>Thermodesulfobacteriota</taxon>
        <taxon>Desulfobacteria</taxon>
        <taxon>Desulfobacterales</taxon>
        <taxon>Desulfosarcinaceae</taxon>
        <taxon>Desulfosarcina</taxon>
    </lineage>
</organism>
<dbReference type="Gene3D" id="3.30.70.270">
    <property type="match status" value="1"/>
</dbReference>